<accession>A0A3Q7H100</accession>
<organism evidence="1">
    <name type="scientific">Solanum lycopersicum</name>
    <name type="common">Tomato</name>
    <name type="synonym">Lycopersicon esculentum</name>
    <dbReference type="NCBI Taxonomy" id="4081"/>
    <lineage>
        <taxon>Eukaryota</taxon>
        <taxon>Viridiplantae</taxon>
        <taxon>Streptophyta</taxon>
        <taxon>Embryophyta</taxon>
        <taxon>Tracheophyta</taxon>
        <taxon>Spermatophyta</taxon>
        <taxon>Magnoliopsida</taxon>
        <taxon>eudicotyledons</taxon>
        <taxon>Gunneridae</taxon>
        <taxon>Pentapetalae</taxon>
        <taxon>asterids</taxon>
        <taxon>lamiids</taxon>
        <taxon>Solanales</taxon>
        <taxon>Solanaceae</taxon>
        <taxon>Solanoideae</taxon>
        <taxon>Solaneae</taxon>
        <taxon>Solanum</taxon>
        <taxon>Solanum subgen. Lycopersicon</taxon>
    </lineage>
</organism>
<dbReference type="Gramene" id="Solyc06g075555.1.1">
    <property type="protein sequence ID" value="Solyc06g075555.1.1"/>
    <property type="gene ID" value="Solyc06g075555.1"/>
</dbReference>
<protein>
    <submittedName>
        <fullName evidence="1">Uncharacterized protein</fullName>
    </submittedName>
</protein>
<proteinExistence type="predicted"/>
<dbReference type="InParanoid" id="A0A3Q7H100"/>
<sequence>MPPSHIWCKCKLQRHSIYNIVVQNAYAKAMQKRRKIWISHKFIEKKSYFLLAKLMNGKSILKKFNSKEPIRHLSVKRLRTTVVLKKLPSSTSLGSGIVIEADRCET</sequence>
<evidence type="ECO:0000313" key="1">
    <source>
        <dbReference type="EnsemblPlants" id="Solyc06g075555.1.1"/>
    </source>
</evidence>
<name>A0A3Q7H100_SOLLC</name>
<dbReference type="EnsemblPlants" id="Solyc06g075555.1.1">
    <property type="protein sequence ID" value="Solyc06g075555.1.1"/>
    <property type="gene ID" value="Solyc06g075555.1"/>
</dbReference>
<keyword evidence="2" id="KW-1185">Reference proteome</keyword>
<reference evidence="1" key="2">
    <citation type="submission" date="2019-01" db="UniProtKB">
        <authorList>
            <consortium name="EnsemblPlants"/>
        </authorList>
    </citation>
    <scope>IDENTIFICATION</scope>
    <source>
        <strain evidence="1">cv. Heinz 1706</strain>
    </source>
</reference>
<reference evidence="1" key="1">
    <citation type="journal article" date="2012" name="Nature">
        <title>The tomato genome sequence provides insights into fleshy fruit evolution.</title>
        <authorList>
            <consortium name="Tomato Genome Consortium"/>
        </authorList>
    </citation>
    <scope>NUCLEOTIDE SEQUENCE [LARGE SCALE GENOMIC DNA]</scope>
    <source>
        <strain evidence="1">cv. Heinz 1706</strain>
    </source>
</reference>
<dbReference type="Proteomes" id="UP000004994">
    <property type="component" value="Chromosome 6"/>
</dbReference>
<dbReference type="AlphaFoldDB" id="A0A3Q7H100"/>
<evidence type="ECO:0000313" key="2">
    <source>
        <dbReference type="Proteomes" id="UP000004994"/>
    </source>
</evidence>